<comment type="caution">
    <text evidence="1">The sequence shown here is derived from an EMBL/GenBank/DDBJ whole genome shotgun (WGS) entry which is preliminary data.</text>
</comment>
<organism evidence="1">
    <name type="scientific">bioreactor metagenome</name>
    <dbReference type="NCBI Taxonomy" id="1076179"/>
    <lineage>
        <taxon>unclassified sequences</taxon>
        <taxon>metagenomes</taxon>
        <taxon>ecological metagenomes</taxon>
    </lineage>
</organism>
<protein>
    <submittedName>
        <fullName evidence="1">Uncharacterized protein</fullName>
    </submittedName>
</protein>
<proteinExistence type="predicted"/>
<dbReference type="AlphaFoldDB" id="A0A645HDX1"/>
<accession>A0A645HDX1</accession>
<gene>
    <name evidence="1" type="ORF">SDC9_184071</name>
</gene>
<dbReference type="EMBL" id="VSSQ01090757">
    <property type="protein sequence ID" value="MPN36562.1"/>
    <property type="molecule type" value="Genomic_DNA"/>
</dbReference>
<sequence length="36" mass="3945">MMGQENEPLNAIPESAEPDEAIVVERSCICILLLLC</sequence>
<name>A0A645HDX1_9ZZZZ</name>
<evidence type="ECO:0000313" key="1">
    <source>
        <dbReference type="EMBL" id="MPN36562.1"/>
    </source>
</evidence>
<reference evidence="1" key="1">
    <citation type="submission" date="2019-08" db="EMBL/GenBank/DDBJ databases">
        <authorList>
            <person name="Kucharzyk K."/>
            <person name="Murdoch R.W."/>
            <person name="Higgins S."/>
            <person name="Loffler F."/>
        </authorList>
    </citation>
    <scope>NUCLEOTIDE SEQUENCE</scope>
</reference>